<evidence type="ECO:0000313" key="2">
    <source>
        <dbReference type="EMBL" id="AFM03052.1"/>
    </source>
</evidence>
<proteinExistence type="predicted"/>
<dbReference type="AlphaFoldDB" id="I4AGG7"/>
<name>I4AGG7_BERLS</name>
<dbReference type="HOGENOM" id="CLU_890681_0_0_10"/>
<dbReference type="Proteomes" id="UP000006054">
    <property type="component" value="Chromosome"/>
</dbReference>
<reference evidence="3" key="1">
    <citation type="submission" date="2012-06" db="EMBL/GenBank/DDBJ databases">
        <title>The complete genome of Flexibacter litoralis DSM 6794.</title>
        <authorList>
            <person name="Lucas S."/>
            <person name="Copeland A."/>
            <person name="Lapidus A."/>
            <person name="Glavina del Rio T."/>
            <person name="Dalin E."/>
            <person name="Tice H."/>
            <person name="Bruce D."/>
            <person name="Goodwin L."/>
            <person name="Pitluck S."/>
            <person name="Peters L."/>
            <person name="Ovchinnikova G."/>
            <person name="Lu M."/>
            <person name="Kyrpides N."/>
            <person name="Mavromatis K."/>
            <person name="Ivanova N."/>
            <person name="Brettin T."/>
            <person name="Detter J.C."/>
            <person name="Han C."/>
            <person name="Larimer F."/>
            <person name="Land M."/>
            <person name="Hauser L."/>
            <person name="Markowitz V."/>
            <person name="Cheng J.-F."/>
            <person name="Hugenholtz P."/>
            <person name="Woyke T."/>
            <person name="Wu D."/>
            <person name="Spring S."/>
            <person name="Lang E."/>
            <person name="Kopitz M."/>
            <person name="Brambilla E."/>
            <person name="Klenk H.-P."/>
            <person name="Eisen J.A."/>
        </authorList>
    </citation>
    <scope>NUCLEOTIDE SEQUENCE [LARGE SCALE GENOMIC DNA]</scope>
    <source>
        <strain evidence="3">ATCC 23117 / DSM 6794 / NBRC 15988 / NCIMB 1366 / Sio-4</strain>
    </source>
</reference>
<accession>I4AGG7</accession>
<dbReference type="PROSITE" id="PS51257">
    <property type="entry name" value="PROKAR_LIPOPROTEIN"/>
    <property type="match status" value="1"/>
</dbReference>
<dbReference type="EMBL" id="CP003345">
    <property type="protein sequence ID" value="AFM03052.1"/>
    <property type="molecule type" value="Genomic_DNA"/>
</dbReference>
<organism evidence="2 3">
    <name type="scientific">Bernardetia litoralis (strain ATCC 23117 / DSM 6794 / NBRC 15988 / NCIMB 1366 / Fx l1 / Sio-4)</name>
    <name type="common">Flexibacter litoralis</name>
    <dbReference type="NCBI Taxonomy" id="880071"/>
    <lineage>
        <taxon>Bacteria</taxon>
        <taxon>Pseudomonadati</taxon>
        <taxon>Bacteroidota</taxon>
        <taxon>Cytophagia</taxon>
        <taxon>Cytophagales</taxon>
        <taxon>Bernardetiaceae</taxon>
        <taxon>Bernardetia</taxon>
    </lineage>
</organism>
<sequence length="312" mass="36362" precursor="true">MKNIIHALLAILMLISFVSCQNTYKENKVKKPKLTIEHRKIENFKGYNQNISCFELITREKIFFAEIENNQLLDTTRSENYFQNYPISYPTKIELSGEDENYKIEVIPYYYQTSLLVFEDKQTGIFYFTIMSNPQGIYFLEGAYWIIGVDCHMGCYSSIKRIENPKTLTSNSNLDSLVSQANQAYDSNEEMMKIYEKAEEVFSCDDLSHNLLGFIPYKKSIILFLNTTKRVKKLDDYRKEYNLSSANGKTGYFTIQVHQDKTIDTLENTFKGTMFGMPYDGCTILPKNQNSISFCQVVFKIENDTLFIYSLE</sequence>
<evidence type="ECO:0000256" key="1">
    <source>
        <dbReference type="SAM" id="SignalP"/>
    </source>
</evidence>
<dbReference type="KEGG" id="fli:Fleli_0586"/>
<gene>
    <name evidence="2" type="ordered locus">Fleli_0586</name>
</gene>
<dbReference type="STRING" id="880071.Fleli_0586"/>
<keyword evidence="3" id="KW-1185">Reference proteome</keyword>
<evidence type="ECO:0000313" key="3">
    <source>
        <dbReference type="Proteomes" id="UP000006054"/>
    </source>
</evidence>
<feature type="signal peptide" evidence="1">
    <location>
        <begin position="1"/>
        <end position="21"/>
    </location>
</feature>
<keyword evidence="1" id="KW-0732">Signal</keyword>
<feature type="chain" id="PRO_5003685316" evidence="1">
    <location>
        <begin position="22"/>
        <end position="312"/>
    </location>
</feature>
<protein>
    <submittedName>
        <fullName evidence="2">Uncharacterized protein</fullName>
    </submittedName>
</protein>
<dbReference type="RefSeq" id="WP_014796512.1">
    <property type="nucleotide sequence ID" value="NC_018018.1"/>
</dbReference>